<dbReference type="PROSITE" id="PS00018">
    <property type="entry name" value="EF_HAND_1"/>
    <property type="match status" value="1"/>
</dbReference>
<dbReference type="Gene3D" id="1.25.40.20">
    <property type="entry name" value="Ankyrin repeat-containing domain"/>
    <property type="match status" value="1"/>
</dbReference>
<reference evidence="2" key="1">
    <citation type="journal article" date="2018" name="Nat. Commun.">
        <title>Diversity and evolution of the emerging Pandoraviridae family.</title>
        <authorList>
            <person name="Legendre M."/>
            <person name="Fabre E."/>
            <person name="Poirot O."/>
            <person name="Jeudy S."/>
            <person name="Lartigue A."/>
            <person name="Alempic J.M."/>
            <person name="Beucher L."/>
            <person name="Philippe N."/>
            <person name="Bertaux L."/>
            <person name="Christo-Foroux E."/>
            <person name="Labadie K."/>
            <person name="Coute Y."/>
            <person name="Abergel C."/>
            <person name="Claverie J.M."/>
        </authorList>
    </citation>
    <scope>NUCLEOTIDE SEQUENCE [LARGE SCALE GENOMIC DNA]</scope>
    <source>
        <strain evidence="2">Macleodensis</strain>
    </source>
</reference>
<dbReference type="Proteomes" id="UP000249758">
    <property type="component" value="Segment"/>
</dbReference>
<evidence type="ECO:0000313" key="2">
    <source>
        <dbReference type="EMBL" id="AVK77282.1"/>
    </source>
</evidence>
<feature type="compositionally biased region" description="Acidic residues" evidence="1">
    <location>
        <begin position="28"/>
        <end position="47"/>
    </location>
</feature>
<feature type="compositionally biased region" description="Acidic residues" evidence="1">
    <location>
        <begin position="58"/>
        <end position="74"/>
    </location>
</feature>
<dbReference type="RefSeq" id="YP_009481278.1">
    <property type="nucleotide sequence ID" value="NC_037665.1"/>
</dbReference>
<gene>
    <name evidence="2" type="ORF">pmac_cds_594</name>
</gene>
<accession>A0A2U7UFT4</accession>
<protein>
    <recommendedName>
        <fullName evidence="3">Ankyrin repeat domain containing protein</fullName>
    </recommendedName>
</protein>
<dbReference type="SUPFAM" id="SSF140860">
    <property type="entry name" value="Pseudo ankyrin repeat-like"/>
    <property type="match status" value="1"/>
</dbReference>
<organism evidence="2">
    <name type="scientific">Pandoravirus macleodensis</name>
    <dbReference type="NCBI Taxonomy" id="2107707"/>
    <lineage>
        <taxon>Viruses</taxon>
        <taxon>Pandoravirus</taxon>
    </lineage>
</organism>
<proteinExistence type="predicted"/>
<evidence type="ECO:0000256" key="1">
    <source>
        <dbReference type="SAM" id="MobiDB-lite"/>
    </source>
</evidence>
<dbReference type="PANTHER" id="PTHR46586:SF3">
    <property type="entry name" value="ANKYRIN REPEAT-CONTAINING PROTEIN"/>
    <property type="match status" value="1"/>
</dbReference>
<dbReference type="KEGG" id="vg:36841737"/>
<feature type="compositionally biased region" description="Low complexity" evidence="1">
    <location>
        <begin position="48"/>
        <end position="57"/>
    </location>
</feature>
<dbReference type="InterPro" id="IPR018247">
    <property type="entry name" value="EF_Hand_1_Ca_BS"/>
</dbReference>
<dbReference type="InterPro" id="IPR052050">
    <property type="entry name" value="SecEffector_AnkRepeat"/>
</dbReference>
<dbReference type="EMBL" id="MG011691">
    <property type="protein sequence ID" value="AVK77282.1"/>
    <property type="molecule type" value="Genomic_DNA"/>
</dbReference>
<dbReference type="InterPro" id="IPR036770">
    <property type="entry name" value="Ankyrin_rpt-contain_sf"/>
</dbReference>
<dbReference type="GeneID" id="36841737"/>
<sequence length="559" mass="60275">MPCYVVLLQDAHAPCDTRGNNRGRRDDSDDSDDSDNGTDDDDSDDSDSSSSDSSSDTESSDSSDDDDDGDENADDSIGKEDMIAALALYLDQPVVDDIKKLVSQTRSRRGALLNAYAHDARSPHDDIEYLCSCTGGTHRYACISKAAKSALRAALVHARVDALRVMTRSKLVGHFMGARQSIARLDNVSHMALAASSGRVEMVAYLHDRAMMGRVNHGYLCGCGRDVYEAALKAPRPDALFWMRDNQCDAYVRPGRDEILDAIASGDAGRAYLAMSLSGNDRRDGYGHDKEDRCAILRALSSAAAKGNLPVLRVAIEEGYCNDITPLLAGAASYGRADVVEWLVAVHNGAMEPHMPQPDVGVTFSACQAYTVMSAAAVADHPAIVAWIGRRATCASVAAGAVWSALTNNPSLETVRAVDAVVLEPFPWQRAVPMILRSCSVHVLRFAVKEHGVVIEPSMMCLLPSLPSDDMIDYLCAYFSRQQLQMALDAVCAQRNRTDEPKRNLIDALLVRVPDLCVAVYDACAMADAAVMSAESTRLGRCACDACGMLRPPAPSPFV</sequence>
<feature type="region of interest" description="Disordered" evidence="1">
    <location>
        <begin position="1"/>
        <end position="76"/>
    </location>
</feature>
<name>A0A2U7UFT4_9VIRU</name>
<evidence type="ECO:0008006" key="3">
    <source>
        <dbReference type="Google" id="ProtNLM"/>
    </source>
</evidence>
<dbReference type="PANTHER" id="PTHR46586">
    <property type="entry name" value="ANKYRIN REPEAT-CONTAINING PROTEIN"/>
    <property type="match status" value="1"/>
</dbReference>